<evidence type="ECO:0000313" key="3">
    <source>
        <dbReference type="Proteomes" id="UP000738325"/>
    </source>
</evidence>
<feature type="chain" id="PRO_5040119052" description="Secreted protein" evidence="1">
    <location>
        <begin position="26"/>
        <end position="207"/>
    </location>
</feature>
<sequence>MTRHIAAAAMALVSAIALLSSPIHAAPVSNGITLGQLETAFIGNCPPATVGEAITCADALPFINNAINKYGLTTRGQRAAYIATMAYEGAYLKYDFNIVVRSQGTRSILPATSLRIFVDANKDIQQIWSSYPQIDNNLIAMTLVDNKKDFEPGAWWVKAGPGCANAAALLSDSPQSFQDWERTCIYGGVDTIDARTTIYQTVYNALT</sequence>
<evidence type="ECO:0000313" key="2">
    <source>
        <dbReference type="EMBL" id="KAG0326724.1"/>
    </source>
</evidence>
<evidence type="ECO:0008006" key="4">
    <source>
        <dbReference type="Google" id="ProtNLM"/>
    </source>
</evidence>
<organism evidence="2 3">
    <name type="scientific">Dissophora globulifera</name>
    <dbReference type="NCBI Taxonomy" id="979702"/>
    <lineage>
        <taxon>Eukaryota</taxon>
        <taxon>Fungi</taxon>
        <taxon>Fungi incertae sedis</taxon>
        <taxon>Mucoromycota</taxon>
        <taxon>Mortierellomycotina</taxon>
        <taxon>Mortierellomycetes</taxon>
        <taxon>Mortierellales</taxon>
        <taxon>Mortierellaceae</taxon>
        <taxon>Dissophora</taxon>
    </lineage>
</organism>
<gene>
    <name evidence="2" type="ORF">BGZ99_009123</name>
</gene>
<name>A0A9P6RRQ3_9FUNG</name>
<dbReference type="AlphaFoldDB" id="A0A9P6RRQ3"/>
<dbReference type="EMBL" id="JAAAIP010000075">
    <property type="protein sequence ID" value="KAG0326724.1"/>
    <property type="molecule type" value="Genomic_DNA"/>
</dbReference>
<dbReference type="Proteomes" id="UP000738325">
    <property type="component" value="Unassembled WGS sequence"/>
</dbReference>
<evidence type="ECO:0000256" key="1">
    <source>
        <dbReference type="SAM" id="SignalP"/>
    </source>
</evidence>
<keyword evidence="3" id="KW-1185">Reference proteome</keyword>
<accession>A0A9P6RRQ3</accession>
<reference evidence="2" key="1">
    <citation type="journal article" date="2020" name="Fungal Divers.">
        <title>Resolving the Mortierellaceae phylogeny through synthesis of multi-gene phylogenetics and phylogenomics.</title>
        <authorList>
            <person name="Vandepol N."/>
            <person name="Liber J."/>
            <person name="Desiro A."/>
            <person name="Na H."/>
            <person name="Kennedy M."/>
            <person name="Barry K."/>
            <person name="Grigoriev I.V."/>
            <person name="Miller A.N."/>
            <person name="O'Donnell K."/>
            <person name="Stajich J.E."/>
            <person name="Bonito G."/>
        </authorList>
    </citation>
    <scope>NUCLEOTIDE SEQUENCE</scope>
    <source>
        <strain evidence="2">REB-010B</strain>
    </source>
</reference>
<comment type="caution">
    <text evidence="2">The sequence shown here is derived from an EMBL/GenBank/DDBJ whole genome shotgun (WGS) entry which is preliminary data.</text>
</comment>
<keyword evidence="1" id="KW-0732">Signal</keyword>
<proteinExistence type="predicted"/>
<dbReference type="OrthoDB" id="2349272at2759"/>
<protein>
    <recommendedName>
        <fullName evidence="4">Secreted protein</fullName>
    </recommendedName>
</protein>
<feature type="signal peptide" evidence="1">
    <location>
        <begin position="1"/>
        <end position="25"/>
    </location>
</feature>